<evidence type="ECO:0000256" key="5">
    <source>
        <dbReference type="ARBA" id="ARBA00022840"/>
    </source>
</evidence>
<dbReference type="SUPFAM" id="SSF51246">
    <property type="entry name" value="Rudiment single hybrid motif"/>
    <property type="match status" value="1"/>
</dbReference>
<reference evidence="16 17" key="1">
    <citation type="submission" date="2019-07" db="EMBL/GenBank/DDBJ databases">
        <title>New species of Amycolatopsis and Streptomyces.</title>
        <authorList>
            <person name="Duangmal K."/>
            <person name="Teo W.F.A."/>
            <person name="Lipun K."/>
        </authorList>
    </citation>
    <scope>NUCLEOTIDE SEQUENCE [LARGE SCALE GENOMIC DNA]</scope>
    <source>
        <strain evidence="16 17">JCM 30562</strain>
    </source>
</reference>
<evidence type="ECO:0000256" key="10">
    <source>
        <dbReference type="ARBA" id="ARBA00065901"/>
    </source>
</evidence>
<evidence type="ECO:0000256" key="1">
    <source>
        <dbReference type="ARBA" id="ARBA00001953"/>
    </source>
</evidence>
<dbReference type="Pfam" id="PF00289">
    <property type="entry name" value="Biotin_carb_N"/>
    <property type="match status" value="1"/>
</dbReference>
<evidence type="ECO:0000256" key="7">
    <source>
        <dbReference type="ARBA" id="ARBA00046317"/>
    </source>
</evidence>
<evidence type="ECO:0000259" key="13">
    <source>
        <dbReference type="PROSITE" id="PS50968"/>
    </source>
</evidence>
<dbReference type="RefSeq" id="WP_144644203.1">
    <property type="nucleotide sequence ID" value="NZ_BNAX01000001.1"/>
</dbReference>
<dbReference type="InterPro" id="IPR000089">
    <property type="entry name" value="Biotin_lipoyl"/>
</dbReference>
<dbReference type="Proteomes" id="UP000318578">
    <property type="component" value="Unassembled WGS sequence"/>
</dbReference>
<dbReference type="Gene3D" id="2.40.50.100">
    <property type="match status" value="1"/>
</dbReference>
<dbReference type="SUPFAM" id="SSF51230">
    <property type="entry name" value="Single hybrid motif"/>
    <property type="match status" value="1"/>
</dbReference>
<name>A0A557ZXT6_9PSEU</name>
<evidence type="ECO:0000256" key="11">
    <source>
        <dbReference type="ARBA" id="ARBA00074050"/>
    </source>
</evidence>
<dbReference type="GO" id="GO:0004075">
    <property type="term" value="F:biotin carboxylase activity"/>
    <property type="evidence" value="ECO:0007669"/>
    <property type="project" value="UniProtKB-EC"/>
</dbReference>
<dbReference type="OrthoDB" id="9760256at2"/>
<evidence type="ECO:0000256" key="9">
    <source>
        <dbReference type="ARBA" id="ARBA00053351"/>
    </source>
</evidence>
<dbReference type="SMART" id="SM00878">
    <property type="entry name" value="Biotin_carb_C"/>
    <property type="match status" value="1"/>
</dbReference>
<protein>
    <recommendedName>
        <fullName evidence="11">Biotin-dependent 3-methylcrotonyl-coenzyme A carboxylase alpha1 subunit</fullName>
        <ecNumber evidence="2">6.3.4.14</ecNumber>
    </recommendedName>
</protein>
<keyword evidence="6" id="KW-0092">Biotin</keyword>
<evidence type="ECO:0000313" key="16">
    <source>
        <dbReference type="EMBL" id="TVT16810.1"/>
    </source>
</evidence>
<keyword evidence="17" id="KW-1185">Reference proteome</keyword>
<dbReference type="InterPro" id="IPR048429">
    <property type="entry name" value="MCC_alpha_BT"/>
</dbReference>
<evidence type="ECO:0000259" key="14">
    <source>
        <dbReference type="PROSITE" id="PS50975"/>
    </source>
</evidence>
<evidence type="ECO:0000256" key="2">
    <source>
        <dbReference type="ARBA" id="ARBA00013263"/>
    </source>
</evidence>
<dbReference type="CDD" id="cd06850">
    <property type="entry name" value="biotinyl_domain"/>
    <property type="match status" value="1"/>
</dbReference>
<proteinExistence type="predicted"/>
<dbReference type="InterPro" id="IPR001882">
    <property type="entry name" value="Biotin_BS"/>
</dbReference>
<keyword evidence="5 12" id="KW-0067">ATP-binding</keyword>
<comment type="caution">
    <text evidence="16">The sequence shown here is derived from an EMBL/GenBank/DDBJ whole genome shotgun (WGS) entry which is preliminary data.</text>
</comment>
<dbReference type="InterPro" id="IPR005481">
    <property type="entry name" value="BC-like_N"/>
</dbReference>
<dbReference type="InterPro" id="IPR011053">
    <property type="entry name" value="Single_hybrid_motif"/>
</dbReference>
<comment type="subunit">
    <text evidence="10">The biotin-dependent acyl-CoA carboxylase complex is composed of AccA1, which contains the biotin carboxylase (BC) and biotin carboxyl carrier protein (BCCP) domains, and AccD1, which contains the carboxyl transferase (CT) domain. The AccA1/AccD1 complex forms a dodecamer.</text>
</comment>
<dbReference type="InterPro" id="IPR011761">
    <property type="entry name" value="ATP-grasp"/>
</dbReference>
<comment type="cofactor">
    <cofactor evidence="1">
        <name>biotin</name>
        <dbReference type="ChEBI" id="CHEBI:57586"/>
    </cofactor>
</comment>
<organism evidence="16 17">
    <name type="scientific">Amycolatopsis acidiphila</name>
    <dbReference type="NCBI Taxonomy" id="715473"/>
    <lineage>
        <taxon>Bacteria</taxon>
        <taxon>Bacillati</taxon>
        <taxon>Actinomycetota</taxon>
        <taxon>Actinomycetes</taxon>
        <taxon>Pseudonocardiales</taxon>
        <taxon>Pseudonocardiaceae</taxon>
        <taxon>Amycolatopsis</taxon>
    </lineage>
</organism>
<dbReference type="InterPro" id="IPR005479">
    <property type="entry name" value="CPAse_ATP-bd"/>
</dbReference>
<comment type="function">
    <text evidence="9">Component of a biotin-dependent acyl-CoA carboxylase complex. This subunit catalyzes the ATP-dependent carboxylation of the biotin carried by the biotin carboxyl carrier (BCC) domain, resulting in the formation of carboxyl biotin. When associated with the beta1 subunit AccD1, is involved in branched amino-acid catabolism with methylcrotonyl coenzyme A as the substrate.</text>
</comment>
<dbReference type="EC" id="6.3.4.14" evidence="2"/>
<dbReference type="SUPFAM" id="SSF56059">
    <property type="entry name" value="Glutathione synthetase ATP-binding domain-like"/>
    <property type="match status" value="1"/>
</dbReference>
<dbReference type="PANTHER" id="PTHR18866:SF126">
    <property type="entry name" value="BIOTIN CARBOXYLASE"/>
    <property type="match status" value="1"/>
</dbReference>
<dbReference type="InterPro" id="IPR016185">
    <property type="entry name" value="PreATP-grasp_dom_sf"/>
</dbReference>
<feature type="domain" description="Biotin carboxylation" evidence="15">
    <location>
        <begin position="3"/>
        <end position="452"/>
    </location>
</feature>
<dbReference type="PANTHER" id="PTHR18866">
    <property type="entry name" value="CARBOXYLASE:PYRUVATE/ACETYL-COA/PROPIONYL-COA CARBOXYLASE"/>
    <property type="match status" value="1"/>
</dbReference>
<dbReference type="InterPro" id="IPR011764">
    <property type="entry name" value="Biotin_carboxylation_dom"/>
</dbReference>
<comment type="catalytic activity">
    <reaction evidence="8">
        <text>N(6)-biotinyl-L-lysyl-[protein] + hydrogencarbonate + ATP = N(6)-carboxybiotinyl-L-lysyl-[protein] + ADP + phosphate + H(+)</text>
        <dbReference type="Rhea" id="RHEA:13501"/>
        <dbReference type="Rhea" id="RHEA-COMP:10505"/>
        <dbReference type="Rhea" id="RHEA-COMP:10506"/>
        <dbReference type="ChEBI" id="CHEBI:15378"/>
        <dbReference type="ChEBI" id="CHEBI:17544"/>
        <dbReference type="ChEBI" id="CHEBI:30616"/>
        <dbReference type="ChEBI" id="CHEBI:43474"/>
        <dbReference type="ChEBI" id="CHEBI:83144"/>
        <dbReference type="ChEBI" id="CHEBI:83145"/>
        <dbReference type="ChEBI" id="CHEBI:456216"/>
        <dbReference type="EC" id="6.3.4.14"/>
    </reaction>
    <physiologicalReaction direction="left-to-right" evidence="8">
        <dbReference type="Rhea" id="RHEA:13502"/>
    </physiologicalReaction>
</comment>
<evidence type="ECO:0000256" key="3">
    <source>
        <dbReference type="ARBA" id="ARBA00022598"/>
    </source>
</evidence>
<evidence type="ECO:0000313" key="17">
    <source>
        <dbReference type="Proteomes" id="UP000318578"/>
    </source>
</evidence>
<dbReference type="Pfam" id="PF21139">
    <property type="entry name" value="BT_MCC_alpha"/>
    <property type="match status" value="1"/>
</dbReference>
<accession>A0A557ZXT6</accession>
<dbReference type="PROSITE" id="PS50975">
    <property type="entry name" value="ATP_GRASP"/>
    <property type="match status" value="1"/>
</dbReference>
<evidence type="ECO:0000259" key="15">
    <source>
        <dbReference type="PROSITE" id="PS50979"/>
    </source>
</evidence>
<dbReference type="Gene3D" id="3.30.470.20">
    <property type="entry name" value="ATP-grasp fold, B domain"/>
    <property type="match status" value="1"/>
</dbReference>
<dbReference type="PROSITE" id="PS00188">
    <property type="entry name" value="BIOTIN"/>
    <property type="match status" value="1"/>
</dbReference>
<dbReference type="PROSITE" id="PS50968">
    <property type="entry name" value="BIOTINYL_LIPOYL"/>
    <property type="match status" value="1"/>
</dbReference>
<feature type="domain" description="ATP-grasp" evidence="14">
    <location>
        <begin position="122"/>
        <end position="323"/>
    </location>
</feature>
<dbReference type="PROSITE" id="PS00866">
    <property type="entry name" value="CPSASE_1"/>
    <property type="match status" value="1"/>
</dbReference>
<dbReference type="InterPro" id="IPR050856">
    <property type="entry name" value="Biotin_carboxylase_complex"/>
</dbReference>
<dbReference type="FunFam" id="2.40.50.100:FF:000003">
    <property type="entry name" value="Acetyl-CoA carboxylase biotin carboxyl carrier protein"/>
    <property type="match status" value="1"/>
</dbReference>
<keyword evidence="3" id="KW-0436">Ligase</keyword>
<dbReference type="PROSITE" id="PS00867">
    <property type="entry name" value="CPSASE_2"/>
    <property type="match status" value="1"/>
</dbReference>
<dbReference type="Pfam" id="PF00364">
    <property type="entry name" value="Biotin_lipoyl"/>
    <property type="match status" value="1"/>
</dbReference>
<dbReference type="Pfam" id="PF02786">
    <property type="entry name" value="CPSase_L_D2"/>
    <property type="match status" value="1"/>
</dbReference>
<evidence type="ECO:0000256" key="12">
    <source>
        <dbReference type="PROSITE-ProRule" id="PRU00409"/>
    </source>
</evidence>
<evidence type="ECO:0000256" key="6">
    <source>
        <dbReference type="ARBA" id="ARBA00023267"/>
    </source>
</evidence>
<evidence type="ECO:0000256" key="8">
    <source>
        <dbReference type="ARBA" id="ARBA00048501"/>
    </source>
</evidence>
<gene>
    <name evidence="16" type="ORF">FNH06_33970</name>
</gene>
<keyword evidence="4 12" id="KW-0547">Nucleotide-binding</keyword>
<dbReference type="InterPro" id="IPR011054">
    <property type="entry name" value="Rudment_hybrid_motif"/>
</dbReference>
<feature type="domain" description="Lipoyl-binding" evidence="13">
    <location>
        <begin position="586"/>
        <end position="661"/>
    </location>
</feature>
<dbReference type="GO" id="GO:0046872">
    <property type="term" value="F:metal ion binding"/>
    <property type="evidence" value="ECO:0007669"/>
    <property type="project" value="InterPro"/>
</dbReference>
<dbReference type="FunFam" id="3.40.50.20:FF:000010">
    <property type="entry name" value="Propionyl-CoA carboxylase subunit alpha"/>
    <property type="match status" value="1"/>
</dbReference>
<dbReference type="SUPFAM" id="SSF52440">
    <property type="entry name" value="PreATP-grasp domain"/>
    <property type="match status" value="1"/>
</dbReference>
<dbReference type="AlphaFoldDB" id="A0A557ZXT6"/>
<dbReference type="PROSITE" id="PS50979">
    <property type="entry name" value="BC"/>
    <property type="match status" value="1"/>
</dbReference>
<dbReference type="FunFam" id="3.30.470.20:FF:000028">
    <property type="entry name" value="Methylcrotonoyl-CoA carboxylase subunit alpha, mitochondrial"/>
    <property type="match status" value="1"/>
</dbReference>
<dbReference type="Pfam" id="PF02785">
    <property type="entry name" value="Biotin_carb_C"/>
    <property type="match status" value="1"/>
</dbReference>
<dbReference type="InterPro" id="IPR005482">
    <property type="entry name" value="Biotin_COase_C"/>
</dbReference>
<evidence type="ECO:0000256" key="4">
    <source>
        <dbReference type="ARBA" id="ARBA00022741"/>
    </source>
</evidence>
<dbReference type="EMBL" id="VJZA01000096">
    <property type="protein sequence ID" value="TVT16810.1"/>
    <property type="molecule type" value="Genomic_DNA"/>
</dbReference>
<sequence length="665" mass="69418">MTEIRKLLVANRGEIAARVMRSARALDIATVAVYSDADTGAPFVADADEAVRLPGSSPADTYLRADLIIDAARRTGADAVHPGYGFLSENGGFARACAAAGLIFVGPPPEAIEAMGSKIAAKELMAAAGVPVLPGITIDADAEFDPAALGARTAEEIGYPVLVKAAFGGGGRGMRVVRGPDELLDAVEGARREAASAFGDGTVFLERFVDSPRHVEVQIFGDTHGTVVHLFERECSIQRRYQKIIEEAPSPVVDEALRRELGDAAVAAGKAIGYVGAGTVEFVLGADGRFHFLEVNTRLQVEHPVTELITGLDLVRLQLLVAEGNPLPDEVLAAAVHGHAVEVRLYAEDTAAGFLPASGTVHRFAVPPLDGVRVDAGVADGSVVGVHYDPMLAKVIAYGPNRDEACRLLAKALAGTRVHGLATNRELLAGILREPEFRAGLIDTGYLSRHDPVELATGSRDPRAVPVHALAAALAGQATRRAEAPVLRTLPSGWRNVANGPQQVVFAVDGAEVPVTYRVRESAVDATVGGVALPEVLVHHASADLVELDVDGIRRQVRVHPVGSTSYVDSALGSTELTELPRFPDPGARSAPGSLLAPMPGTVVRITVEAGAKVSAGTPVVVLEAMKMEHSVLAPHDGIVGDLGVSVGQAVDVGTVLAVVEEQEA</sequence>
<comment type="pathway">
    <text evidence="7">Amino-acid degradation; L-leucine degradation.</text>
</comment>
<dbReference type="GO" id="GO:0005524">
    <property type="term" value="F:ATP binding"/>
    <property type="evidence" value="ECO:0007669"/>
    <property type="project" value="UniProtKB-UniRule"/>
</dbReference>